<sequence length="57" mass="6192">MSYENTLYFVDGLCFSKSAKLPSSVTSAVAEGIKAVTFQAMKLSNREMRDSIPSGIN</sequence>
<name>A0A9Q1H8Z2_HOLLE</name>
<organism evidence="1 2">
    <name type="scientific">Holothuria leucospilota</name>
    <name type="common">Black long sea cucumber</name>
    <name type="synonym">Mertensiothuria leucospilota</name>
    <dbReference type="NCBI Taxonomy" id="206669"/>
    <lineage>
        <taxon>Eukaryota</taxon>
        <taxon>Metazoa</taxon>
        <taxon>Echinodermata</taxon>
        <taxon>Eleutherozoa</taxon>
        <taxon>Echinozoa</taxon>
        <taxon>Holothuroidea</taxon>
        <taxon>Aspidochirotacea</taxon>
        <taxon>Aspidochirotida</taxon>
        <taxon>Holothuriidae</taxon>
        <taxon>Holothuria</taxon>
    </lineage>
</organism>
<evidence type="ECO:0000313" key="1">
    <source>
        <dbReference type="EMBL" id="KAJ8040242.1"/>
    </source>
</evidence>
<dbReference type="EMBL" id="JAIZAY010000006">
    <property type="protein sequence ID" value="KAJ8040242.1"/>
    <property type="molecule type" value="Genomic_DNA"/>
</dbReference>
<dbReference type="Proteomes" id="UP001152320">
    <property type="component" value="Chromosome 6"/>
</dbReference>
<keyword evidence="2" id="KW-1185">Reference proteome</keyword>
<accession>A0A9Q1H8Z2</accession>
<dbReference type="AlphaFoldDB" id="A0A9Q1H8Z2"/>
<evidence type="ECO:0000313" key="2">
    <source>
        <dbReference type="Proteomes" id="UP001152320"/>
    </source>
</evidence>
<gene>
    <name evidence="1" type="ORF">HOLleu_14477</name>
</gene>
<comment type="caution">
    <text evidence="1">The sequence shown here is derived from an EMBL/GenBank/DDBJ whole genome shotgun (WGS) entry which is preliminary data.</text>
</comment>
<reference evidence="1" key="1">
    <citation type="submission" date="2021-10" db="EMBL/GenBank/DDBJ databases">
        <title>Tropical sea cucumber genome reveals ecological adaptation and Cuvierian tubules defense mechanism.</title>
        <authorList>
            <person name="Chen T."/>
        </authorList>
    </citation>
    <scope>NUCLEOTIDE SEQUENCE</scope>
    <source>
        <strain evidence="1">Nanhai2018</strain>
        <tissue evidence="1">Muscle</tissue>
    </source>
</reference>
<protein>
    <submittedName>
        <fullName evidence="1">Uncharacterized protein</fullName>
    </submittedName>
</protein>
<proteinExistence type="predicted"/>